<dbReference type="InterPro" id="IPR041191">
    <property type="entry name" value="pPIWI_RE_Y"/>
</dbReference>
<evidence type="ECO:0000259" key="1">
    <source>
        <dbReference type="Pfam" id="PF18154"/>
    </source>
</evidence>
<evidence type="ECO:0000259" key="2">
    <source>
        <dbReference type="Pfam" id="PF18156"/>
    </source>
</evidence>
<dbReference type="Pfam" id="PF18156">
    <property type="entry name" value="pPIWI_RE_Y"/>
    <property type="match status" value="1"/>
</dbReference>
<feature type="domain" description="pPIWI-RE three-gene island" evidence="2">
    <location>
        <begin position="24"/>
        <end position="162"/>
    </location>
</feature>
<proteinExistence type="predicted"/>
<sequence>MITDTLPEFVKRGSPERDSELILSLVASGLVGMVHWRGDVDRRRPYDGRLQLGLDRLAVACSREGLKPPTGVADLVWDWSAERSVRQWPLRLDEDAEVGDERLLVGGEPSEFCREWVCAASDVMAEIHESALVEHVKDVARALGRPELYAQWRLILTEHSVLSATELLQWKNAHLDVAPWPLWLDDSYEPIPVEATVDGQNAICRGCHQSMTPNVTTRRWSCPSWRCDVRQDLRDPVFKPSDGMFRLRSDLVRFVALPGQPELGLARALARRGARVVLYPGLDALDLLATWPDGYAIGVDLKDWRFSSLLAKKIKQFPRWPKGHPYAYSDGFVAIPNDRTRGHPEYLKTLRKRSTALRAQPHVHAITDAQLISQCPNVAPPGEVTCGP</sequence>
<dbReference type="InterPro" id="IPR040828">
    <property type="entry name" value="pPIWI_RE_REase"/>
</dbReference>
<gene>
    <name evidence="3" type="ORF">QIS99_00025</name>
</gene>
<dbReference type="Proteomes" id="UP001224661">
    <property type="component" value="Unassembled WGS sequence"/>
</dbReference>
<organism evidence="3 4">
    <name type="scientific">Streptomyces solicavernae</name>
    <dbReference type="NCBI Taxonomy" id="3043614"/>
    <lineage>
        <taxon>Bacteria</taxon>
        <taxon>Bacillati</taxon>
        <taxon>Actinomycetota</taxon>
        <taxon>Actinomycetes</taxon>
        <taxon>Kitasatosporales</taxon>
        <taxon>Streptomycetaceae</taxon>
        <taxon>Streptomyces</taxon>
    </lineage>
</organism>
<protein>
    <recommendedName>
        <fullName evidence="5">REase associating with pPIWI RE domain-containing protein</fullName>
    </recommendedName>
</protein>
<dbReference type="Pfam" id="PF18154">
    <property type="entry name" value="pPIWI_RE_REase"/>
    <property type="match status" value="1"/>
</dbReference>
<evidence type="ECO:0000313" key="3">
    <source>
        <dbReference type="EMBL" id="MDI3384617.1"/>
    </source>
</evidence>
<comment type="caution">
    <text evidence="3">The sequence shown here is derived from an EMBL/GenBank/DDBJ whole genome shotgun (WGS) entry which is preliminary data.</text>
</comment>
<reference evidence="3 4" key="1">
    <citation type="submission" date="2023-05" db="EMBL/GenBank/DDBJ databases">
        <title>Draft genome sequence of Streptomyces sp. B-S-A8 isolated from a cave soil in Thailand.</title>
        <authorList>
            <person name="Chamroensaksri N."/>
            <person name="Muangham S."/>
        </authorList>
    </citation>
    <scope>NUCLEOTIDE SEQUENCE [LARGE SCALE GENOMIC DNA]</scope>
    <source>
        <strain evidence="3 4">B-S-A8</strain>
    </source>
</reference>
<name>A0ABT6RJL4_9ACTN</name>
<dbReference type="RefSeq" id="WP_282509060.1">
    <property type="nucleotide sequence ID" value="NZ_JASCIR010000001.1"/>
</dbReference>
<keyword evidence="4" id="KW-1185">Reference proteome</keyword>
<dbReference type="EMBL" id="JASCIR010000001">
    <property type="protein sequence ID" value="MDI3384617.1"/>
    <property type="molecule type" value="Genomic_DNA"/>
</dbReference>
<feature type="domain" description="REase associating with pPIWI RE" evidence="1">
    <location>
        <begin position="259"/>
        <end position="374"/>
    </location>
</feature>
<accession>A0ABT6RJL4</accession>
<evidence type="ECO:0000313" key="4">
    <source>
        <dbReference type="Proteomes" id="UP001224661"/>
    </source>
</evidence>
<evidence type="ECO:0008006" key="5">
    <source>
        <dbReference type="Google" id="ProtNLM"/>
    </source>
</evidence>